<dbReference type="Proteomes" id="UP000036987">
    <property type="component" value="Unassembled WGS sequence"/>
</dbReference>
<keyword evidence="4 9" id="KW-0805">Transcription regulation</keyword>
<dbReference type="Pfam" id="PF06507">
    <property type="entry name" value="ARF_AD"/>
    <property type="match status" value="1"/>
</dbReference>
<accession>A0A0K9NWH4</accession>
<evidence type="ECO:0000256" key="5">
    <source>
        <dbReference type="ARBA" id="ARBA00023125"/>
    </source>
</evidence>
<sequence>MTVSDLPHTHSHFIDHRLWKAIAGNVVVIPTVGSRVYYFPQGHAEHSHPVPDVSHFPLWKPWSMCRVTDVNLLANLDSDEVYYKALLLPTISTDDRIACQDLDEKQLQGDSLKFESFSKTLTQSDANNGGGFSVPRFCADTILPPLDYNQDPPVQTISAQDVHGRNWDFRHIYRGTPRRHLLTTGWSRYVNYKRLIAGDSIVFAKNSEGSIFIGIRRGNDVLRRNSRYRVTPENAMHAAGMATMEAPFEVVFYPRRSTEYVVKASMVEESMRIPWESGMRVRMPVEGDDNAGVRTSWHQGTITYVNSNNNPIISPWRMLQVAWDEPEICHNNCVSPWQVEIVPGTHIMSPYSSSFMRFSRGGAGCNHNHNSTVVSGMTMSLLNDEIPVGMQGARQNLSTCMFAIKPENDSGQSWYSSGNLSPYVSTELNIYSPPDGSSESLSPESQSSVLESITTPKSASAAAAASAGTGTRSFLLFGKLIQLEDPSSPTTSSACCKTCENLTVCSCERC</sequence>
<dbReference type="InterPro" id="IPR010525">
    <property type="entry name" value="ARF_dom"/>
</dbReference>
<feature type="domain" description="TF-B3" evidence="11">
    <location>
        <begin position="117"/>
        <end position="219"/>
    </location>
</feature>
<comment type="caution">
    <text evidence="12">The sequence shown here is derived from an EMBL/GenBank/DDBJ whole genome shotgun (WGS) entry which is preliminary data.</text>
</comment>
<dbReference type="GO" id="GO:0006355">
    <property type="term" value="P:regulation of DNA-templated transcription"/>
    <property type="evidence" value="ECO:0000318"/>
    <property type="project" value="GO_Central"/>
</dbReference>
<evidence type="ECO:0000313" key="12">
    <source>
        <dbReference type="EMBL" id="KMZ61101.1"/>
    </source>
</evidence>
<dbReference type="InterPro" id="IPR003340">
    <property type="entry name" value="B3_DNA-bd"/>
</dbReference>
<dbReference type="Gene3D" id="2.40.330.10">
    <property type="entry name" value="DNA-binding pseudobarrel domain"/>
    <property type="match status" value="1"/>
</dbReference>
<dbReference type="SMART" id="SM01019">
    <property type="entry name" value="B3"/>
    <property type="match status" value="1"/>
</dbReference>
<evidence type="ECO:0000313" key="13">
    <source>
        <dbReference type="Proteomes" id="UP000036987"/>
    </source>
</evidence>
<feature type="region of interest" description="Disordered" evidence="10">
    <location>
        <begin position="432"/>
        <end position="453"/>
    </location>
</feature>
<dbReference type="PANTHER" id="PTHR31384">
    <property type="entry name" value="AUXIN RESPONSE FACTOR 4-RELATED"/>
    <property type="match status" value="1"/>
</dbReference>
<organism evidence="12 13">
    <name type="scientific">Zostera marina</name>
    <name type="common">Eelgrass</name>
    <dbReference type="NCBI Taxonomy" id="29655"/>
    <lineage>
        <taxon>Eukaryota</taxon>
        <taxon>Viridiplantae</taxon>
        <taxon>Streptophyta</taxon>
        <taxon>Embryophyta</taxon>
        <taxon>Tracheophyta</taxon>
        <taxon>Spermatophyta</taxon>
        <taxon>Magnoliopsida</taxon>
        <taxon>Liliopsida</taxon>
        <taxon>Zosteraceae</taxon>
        <taxon>Zostera</taxon>
    </lineage>
</organism>
<dbReference type="AlphaFoldDB" id="A0A0K9NWH4"/>
<comment type="similarity">
    <text evidence="3 9">Belongs to the ARF family.</text>
</comment>
<evidence type="ECO:0000256" key="3">
    <source>
        <dbReference type="ARBA" id="ARBA00007853"/>
    </source>
</evidence>
<keyword evidence="5 9" id="KW-0238">DNA-binding</keyword>
<gene>
    <name evidence="12" type="ORF">ZOSMA_54G00300</name>
</gene>
<dbReference type="OrthoDB" id="1414159at2759"/>
<dbReference type="CDD" id="cd10017">
    <property type="entry name" value="B3_DNA"/>
    <property type="match status" value="1"/>
</dbReference>
<evidence type="ECO:0000256" key="6">
    <source>
        <dbReference type="ARBA" id="ARBA00023163"/>
    </source>
</evidence>
<evidence type="ECO:0000256" key="4">
    <source>
        <dbReference type="ARBA" id="ARBA00023015"/>
    </source>
</evidence>
<dbReference type="InterPro" id="IPR044835">
    <property type="entry name" value="ARF_plant"/>
</dbReference>
<dbReference type="SUPFAM" id="SSF101936">
    <property type="entry name" value="DNA-binding pseudobarrel domain"/>
    <property type="match status" value="1"/>
</dbReference>
<evidence type="ECO:0000259" key="11">
    <source>
        <dbReference type="PROSITE" id="PS50863"/>
    </source>
</evidence>
<dbReference type="InterPro" id="IPR015300">
    <property type="entry name" value="DNA-bd_pseudobarrel_sf"/>
</dbReference>
<dbReference type="EMBL" id="LFYR01001529">
    <property type="protein sequence ID" value="KMZ61101.1"/>
    <property type="molecule type" value="Genomic_DNA"/>
</dbReference>
<evidence type="ECO:0000256" key="8">
    <source>
        <dbReference type="ARBA" id="ARBA00023294"/>
    </source>
</evidence>
<proteinExistence type="inferred from homology"/>
<evidence type="ECO:0000256" key="7">
    <source>
        <dbReference type="ARBA" id="ARBA00023242"/>
    </source>
</evidence>
<reference evidence="13" key="1">
    <citation type="journal article" date="2016" name="Nature">
        <title>The genome of the seagrass Zostera marina reveals angiosperm adaptation to the sea.</title>
        <authorList>
            <person name="Olsen J.L."/>
            <person name="Rouze P."/>
            <person name="Verhelst B."/>
            <person name="Lin Y.-C."/>
            <person name="Bayer T."/>
            <person name="Collen J."/>
            <person name="Dattolo E."/>
            <person name="De Paoli E."/>
            <person name="Dittami S."/>
            <person name="Maumus F."/>
            <person name="Michel G."/>
            <person name="Kersting A."/>
            <person name="Lauritano C."/>
            <person name="Lohaus R."/>
            <person name="Toepel M."/>
            <person name="Tonon T."/>
            <person name="Vanneste K."/>
            <person name="Amirebrahimi M."/>
            <person name="Brakel J."/>
            <person name="Bostroem C."/>
            <person name="Chovatia M."/>
            <person name="Grimwood J."/>
            <person name="Jenkins J.W."/>
            <person name="Jueterbock A."/>
            <person name="Mraz A."/>
            <person name="Stam W.T."/>
            <person name="Tice H."/>
            <person name="Bornberg-Bauer E."/>
            <person name="Green P.J."/>
            <person name="Pearson G.A."/>
            <person name="Procaccini G."/>
            <person name="Duarte C.M."/>
            <person name="Schmutz J."/>
            <person name="Reusch T.B.H."/>
            <person name="Van de Peer Y."/>
        </authorList>
    </citation>
    <scope>NUCLEOTIDE SEQUENCE [LARGE SCALE GENOMIC DNA]</scope>
    <source>
        <strain evidence="13">cv. Finnish</strain>
    </source>
</reference>
<comment type="subunit">
    <text evidence="9">Homodimers and heterodimers.</text>
</comment>
<keyword evidence="13" id="KW-1185">Reference proteome</keyword>
<keyword evidence="8 9" id="KW-0927">Auxin signaling pathway</keyword>
<dbReference type="FunFam" id="2.40.330.10:FF:000001">
    <property type="entry name" value="Auxin response factor"/>
    <property type="match status" value="1"/>
</dbReference>
<dbReference type="GO" id="GO:0009734">
    <property type="term" value="P:auxin-activated signaling pathway"/>
    <property type="evidence" value="ECO:0007669"/>
    <property type="project" value="UniProtKB-KW"/>
</dbReference>
<name>A0A0K9NWH4_ZOSMR</name>
<comment type="function">
    <text evidence="1 9">Auxin response factors (ARFs) are transcriptional factors that bind specifically to the DNA sequence 5'-TGTCTC-3' found in the auxin-responsive promoter elements (AuxREs).</text>
</comment>
<dbReference type="PROSITE" id="PS50863">
    <property type="entry name" value="B3"/>
    <property type="match status" value="1"/>
</dbReference>
<dbReference type="GO" id="GO:0005634">
    <property type="term" value="C:nucleus"/>
    <property type="evidence" value="ECO:0000318"/>
    <property type="project" value="GO_Central"/>
</dbReference>
<keyword evidence="7 9" id="KW-0539">Nucleus</keyword>
<dbReference type="PANTHER" id="PTHR31384:SF94">
    <property type="entry name" value="AUXIN RESPONSE FACTOR 17"/>
    <property type="match status" value="1"/>
</dbReference>
<evidence type="ECO:0000256" key="2">
    <source>
        <dbReference type="ARBA" id="ARBA00004123"/>
    </source>
</evidence>
<evidence type="ECO:0000256" key="10">
    <source>
        <dbReference type="SAM" id="MobiDB-lite"/>
    </source>
</evidence>
<keyword evidence="6 9" id="KW-0804">Transcription</keyword>
<dbReference type="OMA" id="INWPPRR"/>
<evidence type="ECO:0000256" key="9">
    <source>
        <dbReference type="RuleBase" id="RU004561"/>
    </source>
</evidence>
<protein>
    <recommendedName>
        <fullName evidence="9">Auxin response factor</fullName>
    </recommendedName>
</protein>
<dbReference type="Pfam" id="PF02362">
    <property type="entry name" value="B3"/>
    <property type="match status" value="1"/>
</dbReference>
<evidence type="ECO:0000256" key="1">
    <source>
        <dbReference type="ARBA" id="ARBA00003182"/>
    </source>
</evidence>
<dbReference type="Gene3D" id="2.30.30.1040">
    <property type="match status" value="1"/>
</dbReference>
<dbReference type="GO" id="GO:0000976">
    <property type="term" value="F:transcription cis-regulatory region binding"/>
    <property type="evidence" value="ECO:0000318"/>
    <property type="project" value="GO_Central"/>
</dbReference>
<comment type="subcellular location">
    <subcellularLocation>
        <location evidence="2 9">Nucleus</location>
    </subcellularLocation>
</comment>